<feature type="region of interest" description="Disordered" evidence="1">
    <location>
        <begin position="1"/>
        <end position="59"/>
    </location>
</feature>
<dbReference type="EMBL" id="JBJKFK010000267">
    <property type="protein sequence ID" value="KAL3318254.1"/>
    <property type="molecule type" value="Genomic_DNA"/>
</dbReference>
<evidence type="ECO:0000256" key="1">
    <source>
        <dbReference type="SAM" id="MobiDB-lite"/>
    </source>
</evidence>
<reference evidence="2 3" key="1">
    <citation type="submission" date="2024-11" db="EMBL/GenBank/DDBJ databases">
        <title>Adaptive evolution of stress response genes in parasites aligns with host niche diversity.</title>
        <authorList>
            <person name="Hahn C."/>
            <person name="Resl P."/>
        </authorList>
    </citation>
    <scope>NUCLEOTIDE SEQUENCE [LARGE SCALE GENOMIC DNA]</scope>
    <source>
        <strain evidence="2">EGGRZ-B1_66</strain>
        <tissue evidence="2">Body</tissue>
    </source>
</reference>
<protein>
    <submittedName>
        <fullName evidence="2">Uncharacterized protein</fullName>
    </submittedName>
</protein>
<comment type="caution">
    <text evidence="2">The sequence shown here is derived from an EMBL/GenBank/DDBJ whole genome shotgun (WGS) entry which is preliminary data.</text>
</comment>
<evidence type="ECO:0000313" key="2">
    <source>
        <dbReference type="EMBL" id="KAL3318254.1"/>
    </source>
</evidence>
<dbReference type="AlphaFoldDB" id="A0ABD2QFE3"/>
<feature type="compositionally biased region" description="Polar residues" evidence="1">
    <location>
        <begin position="46"/>
        <end position="59"/>
    </location>
</feature>
<name>A0ABD2QFE3_9PLAT</name>
<proteinExistence type="predicted"/>
<dbReference type="Proteomes" id="UP001626550">
    <property type="component" value="Unassembled WGS sequence"/>
</dbReference>
<gene>
    <name evidence="2" type="ORF">Ciccas_003087</name>
</gene>
<sequence length="59" mass="6313">MHNDSTQPYQAPPESNPTMLPDSSLGVPAPPYNDIGFSELPPDYTAASQPSYNIGFSAE</sequence>
<accession>A0ABD2QFE3</accession>
<keyword evidence="3" id="KW-1185">Reference proteome</keyword>
<evidence type="ECO:0000313" key="3">
    <source>
        <dbReference type="Proteomes" id="UP001626550"/>
    </source>
</evidence>
<organism evidence="2 3">
    <name type="scientific">Cichlidogyrus casuarinus</name>
    <dbReference type="NCBI Taxonomy" id="1844966"/>
    <lineage>
        <taxon>Eukaryota</taxon>
        <taxon>Metazoa</taxon>
        <taxon>Spiralia</taxon>
        <taxon>Lophotrochozoa</taxon>
        <taxon>Platyhelminthes</taxon>
        <taxon>Monogenea</taxon>
        <taxon>Monopisthocotylea</taxon>
        <taxon>Dactylogyridea</taxon>
        <taxon>Ancyrocephalidae</taxon>
        <taxon>Cichlidogyrus</taxon>
    </lineage>
</organism>